<dbReference type="EMBL" id="CP022389">
    <property type="protein sequence ID" value="ATA94562.1"/>
    <property type="molecule type" value="Genomic_DNA"/>
</dbReference>
<protein>
    <recommendedName>
        <fullName evidence="2">Uncharacterized protein YyaB-like PH domain-containing protein</fullName>
    </recommendedName>
</protein>
<name>A0AAC9Z6H0_9FLAO</name>
<dbReference type="Pfam" id="PF06713">
    <property type="entry name" value="bPH_4"/>
    <property type="match status" value="1"/>
</dbReference>
<proteinExistence type="predicted"/>
<dbReference type="InterPro" id="IPR009589">
    <property type="entry name" value="PH_YyaB-like"/>
</dbReference>
<keyword evidence="1" id="KW-0472">Membrane</keyword>
<keyword evidence="1" id="KW-0812">Transmembrane</keyword>
<dbReference type="Proteomes" id="UP000243753">
    <property type="component" value="Chromosome"/>
</dbReference>
<feature type="transmembrane region" description="Helical" evidence="1">
    <location>
        <begin position="36"/>
        <end position="54"/>
    </location>
</feature>
<dbReference type="GO" id="GO:0030153">
    <property type="term" value="P:bacteriocin immunity"/>
    <property type="evidence" value="ECO:0007669"/>
    <property type="project" value="InterPro"/>
</dbReference>
<evidence type="ECO:0000256" key="1">
    <source>
        <dbReference type="SAM" id="Phobius"/>
    </source>
</evidence>
<reference evidence="4" key="1">
    <citation type="submission" date="2017-06" db="EMBL/GenBank/DDBJ databases">
        <title>Capnocytophaga spp. assemblies.</title>
        <authorList>
            <person name="Gulvik C.A."/>
        </authorList>
    </citation>
    <scope>NUCLEOTIDE SEQUENCE [LARGE SCALE GENOMIC DNA]</scope>
    <source>
        <strain evidence="4">H3936</strain>
    </source>
</reference>
<sequence length="148" mass="16854">MKSYKAETNFKSNFIIRLCVMMVFSVALVIIQDFPWFLVLIIPIFIAPLVWGFSQIHKNVSYIILGENLSIQGTSISSVNKIIDIKTVWKISRCSNFLATGTDRATAPGNKALEIFYNKYETIKVSPKNESEFIKDLLEINPNIEVVF</sequence>
<evidence type="ECO:0000313" key="4">
    <source>
        <dbReference type="Proteomes" id="UP000243753"/>
    </source>
</evidence>
<gene>
    <name evidence="3" type="ORF">CGC54_09565</name>
</gene>
<evidence type="ECO:0000259" key="2">
    <source>
        <dbReference type="Pfam" id="PF06713"/>
    </source>
</evidence>
<accession>A0AAC9Z6H0</accession>
<organism evidence="3 4">
    <name type="scientific">Capnocytophaga canimorsus</name>
    <dbReference type="NCBI Taxonomy" id="28188"/>
    <lineage>
        <taxon>Bacteria</taxon>
        <taxon>Pseudomonadati</taxon>
        <taxon>Bacteroidota</taxon>
        <taxon>Flavobacteriia</taxon>
        <taxon>Flavobacteriales</taxon>
        <taxon>Flavobacteriaceae</taxon>
        <taxon>Capnocytophaga</taxon>
    </lineage>
</organism>
<feature type="domain" description="Uncharacterized protein YyaB-like PH" evidence="2">
    <location>
        <begin position="61"/>
        <end position="141"/>
    </location>
</feature>
<dbReference type="AlphaFoldDB" id="A0AAC9Z6H0"/>
<keyword evidence="1" id="KW-1133">Transmembrane helix</keyword>
<feature type="transmembrane region" description="Helical" evidence="1">
    <location>
        <begin position="12"/>
        <end position="30"/>
    </location>
</feature>
<evidence type="ECO:0000313" key="3">
    <source>
        <dbReference type="EMBL" id="ATA94562.1"/>
    </source>
</evidence>
<dbReference type="RefSeq" id="WP_095919924.1">
    <property type="nucleotide sequence ID" value="NZ_CP022389.1"/>
</dbReference>